<feature type="domain" description="DUF2428" evidence="5">
    <location>
        <begin position="935"/>
        <end position="1235"/>
    </location>
</feature>
<dbReference type="PANTHER" id="PTHR14387:SF7">
    <property type="entry name" value="THYROID ADENOMA-ASSOCIATED PROTEIN"/>
    <property type="match status" value="1"/>
</dbReference>
<feature type="domain" description="tRNA (32-2'-O)-methyltransferase regulator THADA-like TPR repeats region" evidence="6">
    <location>
        <begin position="520"/>
        <end position="790"/>
    </location>
</feature>
<dbReference type="GO" id="GO:0030488">
    <property type="term" value="P:tRNA methylation"/>
    <property type="evidence" value="ECO:0007669"/>
    <property type="project" value="TreeGrafter"/>
</dbReference>
<evidence type="ECO:0000313" key="8">
    <source>
        <dbReference type="EMBL" id="NWH36668.1"/>
    </source>
</evidence>
<evidence type="ECO:0000256" key="4">
    <source>
        <dbReference type="ARBA" id="ARBA00035698"/>
    </source>
</evidence>
<evidence type="ECO:0000313" key="9">
    <source>
        <dbReference type="Proteomes" id="UP000640999"/>
    </source>
</evidence>
<dbReference type="InterPro" id="IPR051954">
    <property type="entry name" value="tRNA_methyltransferase_THADA"/>
</dbReference>
<dbReference type="SUPFAM" id="SSF48371">
    <property type="entry name" value="ARM repeat"/>
    <property type="match status" value="2"/>
</dbReference>
<dbReference type="PANTHER" id="PTHR14387">
    <property type="entry name" value="THADA/DEATH RECEPTOR INTERACTING PROTEIN"/>
    <property type="match status" value="1"/>
</dbReference>
<dbReference type="Pfam" id="PF25151">
    <property type="entry name" value="TPR_Trm732_C"/>
    <property type="match status" value="1"/>
</dbReference>
<dbReference type="InterPro" id="IPR056842">
    <property type="entry name" value="THADA-like_TPR_C"/>
</dbReference>
<sequence>MVLKKRKEIQVDAFFLDHHQLEKLQRFSKAEEQNLATLLLHCAQLGNGIQQIQCIKQIMPLVKQMDQNSAGDPMVKACLDVLGEMYFSLGAKNPLKKVLASSLNGLPGHLMMPAVQSFLCCLREELKTTDVYLYRKVLDNLASCMEDFSLGAVASNALLFLQKLLLDIQEENRQNNGNRIVQTQLMHDLLIAIKVSMMLMQKLQENIKGSLWKHSESSVWQSMCSLLKSSTHFLMDATLLQTVQTTSGLAVILFIRAMYEPVEELPSLISDLLLGTVEHSGVPVWFVRNCGGLCMAKLPDSVLLFLCHGALAMLDWKSGSMGENGEKLLLDIASVLLSLSSELKESGMATSLSRILAIWTNSALAALVTGSPDLKIKLNGNSDIIGKLLEYVYLHGDHPLDAIRHQTKLIFKNLLQIHQTTIAPVSNGKSDPFFARLIKHLLSLDWHVKGKYASLGCLVECVGTENILQLDRTIPAQILDVMSDQSLAPYASDLLETMFTNHKAHFTLSFQEGTWIDQGHNIWVSPLLEILCEGNHDQTTYIIDYYLPKLLKCNPDSLSYMIRILRASADANLGSCSTRGALGALMACLRTARAHGHLELSNIMSSGLVSTECIKQGLVHQHSQVCIDALGLLCETHRTTEIVSLEDMQLIQFFMMYNLNNQSPSVRQQIVSLLRKLFCRIQESSQVLYKLEQNKTKQELVEKSTKMPPLRILQQYKDFMSSVCARLFEVLFPGSSHTTRLSALSILESIAEVFSVPKGQAQVFQLDQEMDSARVQTLIQCFASTFEEVKILAFRLLMKLRDVALKLQESENLGLLFQAAIDLSTSTKPYDCVTASYLLNFLVYHKGLQHICLDKWLEHSPQMDENASVSTVEKNTLAVIRLLLVNVEEEIFQAKKSLLQAAASFPIYGRVHCITGALQQLPFNNLMLVSEWKEIVTRLILMSYSLSAVVSPVVQSSSPEGLIPMDSEPESAGRLQMILHEIQPQDTNDYFMQAKILKEHCKEESEKLADQRPTKNICMEMRGKDRQTCDVTAQMVLVCCWRSMKEVSLLLGTLCKLLPSQTTSEPSDGLITVEQVKNIGDYFKHHLLQSRHRGAFELAYAGFVQLTEMLSRCNSECLHKMPEHWLSCVLEEIKSCNPSSTLCATRRSAGIPFYIQALLASEPKKSKADLLKMTMKELLSVAAPLNESSSVIPQVHALNILRALYRDTRLGENIMPYVADGIKASILGFMSPVWAVRNSSTLLFSALITRIFGVKRGKDENSKKNRMTGREFFSRFPSLYPFLLKQLEVVTNTLNSEAEELQIHPSLFLLLLILGRLYPSPMDGSHSAFSTAPFVPFIIRCGHSPMYRCREMSGRALVPFVMANEVLPTALALLWGLPDSAAPGVRQNSVHGTLLQVS</sequence>
<keyword evidence="2" id="KW-0819">tRNA processing</keyword>
<evidence type="ECO:0000259" key="5">
    <source>
        <dbReference type="Pfam" id="PF10350"/>
    </source>
</evidence>
<dbReference type="InterPro" id="IPR019442">
    <property type="entry name" value="THADA/TRM732_DUF2428"/>
</dbReference>
<comment type="caution">
    <text evidence="8">The sequence shown here is derived from an EMBL/GenBank/DDBJ whole genome shotgun (WGS) entry which is preliminary data.</text>
</comment>
<comment type="similarity">
    <text evidence="1">Belongs to the THADA family.</text>
</comment>
<reference evidence="8" key="1">
    <citation type="submission" date="2019-10" db="EMBL/GenBank/DDBJ databases">
        <title>Bird 10,000 Genomes (B10K) Project - Family phase.</title>
        <authorList>
            <person name="Zhang G."/>
        </authorList>
    </citation>
    <scope>NUCLEOTIDE SEQUENCE</scope>
    <source>
        <strain evidence="8">B10K-IZ-033-78</strain>
        <tissue evidence="8">Muscle</tissue>
    </source>
</reference>
<dbReference type="OrthoDB" id="73997at2759"/>
<comment type="function">
    <text evidence="3">Together with methyltransferase FTSJ1, methylates the 2'-O-ribose of nucleotides at position 32 of the anticodon loop of substrate tRNAs.</text>
</comment>
<evidence type="ECO:0000256" key="2">
    <source>
        <dbReference type="ARBA" id="ARBA00022694"/>
    </source>
</evidence>
<dbReference type="GO" id="GO:0005829">
    <property type="term" value="C:cytosol"/>
    <property type="evidence" value="ECO:0007669"/>
    <property type="project" value="TreeGrafter"/>
</dbReference>
<evidence type="ECO:0000259" key="7">
    <source>
        <dbReference type="Pfam" id="PF25151"/>
    </source>
</evidence>
<name>A0A850V4U1_9CORV</name>
<gene>
    <name evidence="8" type="primary">Thada</name>
    <name evidence="8" type="ORF">CHLHAR_R11104</name>
</gene>
<dbReference type="Pfam" id="PF10350">
    <property type="entry name" value="DUF2428"/>
    <property type="match status" value="1"/>
</dbReference>
<feature type="non-terminal residue" evidence="8">
    <location>
        <position position="1"/>
    </location>
</feature>
<feature type="domain" description="tRNA (32-2'-O)-methyltransferase regulator THADA-like C-terminal TPR repeats region" evidence="7">
    <location>
        <begin position="1237"/>
        <end position="1397"/>
    </location>
</feature>
<evidence type="ECO:0000259" key="6">
    <source>
        <dbReference type="Pfam" id="PF25150"/>
    </source>
</evidence>
<evidence type="ECO:0000256" key="3">
    <source>
        <dbReference type="ARBA" id="ARBA00035625"/>
    </source>
</evidence>
<organism evidence="8 9">
    <name type="scientific">Chloropsis hardwickii</name>
    <dbReference type="NCBI Taxonomy" id="667144"/>
    <lineage>
        <taxon>Eukaryota</taxon>
        <taxon>Metazoa</taxon>
        <taxon>Chordata</taxon>
        <taxon>Craniata</taxon>
        <taxon>Vertebrata</taxon>
        <taxon>Euteleostomi</taxon>
        <taxon>Archelosauria</taxon>
        <taxon>Archosauria</taxon>
        <taxon>Dinosauria</taxon>
        <taxon>Saurischia</taxon>
        <taxon>Theropoda</taxon>
        <taxon>Coelurosauria</taxon>
        <taxon>Aves</taxon>
        <taxon>Neognathae</taxon>
        <taxon>Neoaves</taxon>
        <taxon>Telluraves</taxon>
        <taxon>Australaves</taxon>
        <taxon>Passeriformes</taxon>
        <taxon>Corvoidea</taxon>
        <taxon>Irenidae</taxon>
        <taxon>Chloropsis</taxon>
    </lineage>
</organism>
<dbReference type="Pfam" id="PF25150">
    <property type="entry name" value="TPR_Trm732"/>
    <property type="match status" value="1"/>
</dbReference>
<evidence type="ECO:0000256" key="1">
    <source>
        <dbReference type="ARBA" id="ARBA00010409"/>
    </source>
</evidence>
<dbReference type="InterPro" id="IPR016024">
    <property type="entry name" value="ARM-type_fold"/>
</dbReference>
<accession>A0A850V4U1</accession>
<dbReference type="EMBL" id="WEIW01001011">
    <property type="protein sequence ID" value="NWH36668.1"/>
    <property type="molecule type" value="Genomic_DNA"/>
</dbReference>
<dbReference type="Proteomes" id="UP000640999">
    <property type="component" value="Unassembled WGS sequence"/>
</dbReference>
<keyword evidence="9" id="KW-1185">Reference proteome</keyword>
<protein>
    <recommendedName>
        <fullName evidence="4">tRNA (32-2'-O)-methyltransferase regulator THADA</fullName>
    </recommendedName>
</protein>
<proteinExistence type="inferred from homology"/>
<feature type="non-terminal residue" evidence="8">
    <location>
        <position position="1398"/>
    </location>
</feature>
<dbReference type="InterPro" id="IPR056843">
    <property type="entry name" value="THADA-like_TPR"/>
</dbReference>